<comment type="caution">
    <text evidence="2">The sequence shown here is derived from an EMBL/GenBank/DDBJ whole genome shotgun (WGS) entry which is preliminary data.</text>
</comment>
<organism evidence="2 3">
    <name type="scientific">Plakobranchus ocellatus</name>
    <dbReference type="NCBI Taxonomy" id="259542"/>
    <lineage>
        <taxon>Eukaryota</taxon>
        <taxon>Metazoa</taxon>
        <taxon>Spiralia</taxon>
        <taxon>Lophotrochozoa</taxon>
        <taxon>Mollusca</taxon>
        <taxon>Gastropoda</taxon>
        <taxon>Heterobranchia</taxon>
        <taxon>Euthyneura</taxon>
        <taxon>Panpulmonata</taxon>
        <taxon>Sacoglossa</taxon>
        <taxon>Placobranchoidea</taxon>
        <taxon>Plakobranchidae</taxon>
        <taxon>Plakobranchus</taxon>
    </lineage>
</organism>
<keyword evidence="3" id="KW-1185">Reference proteome</keyword>
<protein>
    <submittedName>
        <fullName evidence="2">Craniofacial development protein 2-like</fullName>
    </submittedName>
</protein>
<reference evidence="2 3" key="1">
    <citation type="journal article" date="2021" name="Elife">
        <title>Chloroplast acquisition without the gene transfer in kleptoplastic sea slugs, Plakobranchus ocellatus.</title>
        <authorList>
            <person name="Maeda T."/>
            <person name="Takahashi S."/>
            <person name="Yoshida T."/>
            <person name="Shimamura S."/>
            <person name="Takaki Y."/>
            <person name="Nagai Y."/>
            <person name="Toyoda A."/>
            <person name="Suzuki Y."/>
            <person name="Arimoto A."/>
            <person name="Ishii H."/>
            <person name="Satoh N."/>
            <person name="Nishiyama T."/>
            <person name="Hasebe M."/>
            <person name="Maruyama T."/>
            <person name="Minagawa J."/>
            <person name="Obokata J."/>
            <person name="Shigenobu S."/>
        </authorList>
    </citation>
    <scope>NUCLEOTIDE SEQUENCE [LARGE SCALE GENOMIC DNA]</scope>
</reference>
<evidence type="ECO:0000256" key="1">
    <source>
        <dbReference type="SAM" id="MobiDB-lite"/>
    </source>
</evidence>
<accession>A0AAV3ZAJ0</accession>
<name>A0AAV3ZAJ0_9GAST</name>
<dbReference type="Proteomes" id="UP000735302">
    <property type="component" value="Unassembled WGS sequence"/>
</dbReference>
<gene>
    <name evidence="2" type="ORF">PoB_001818100</name>
</gene>
<dbReference type="AlphaFoldDB" id="A0AAV3ZAJ0"/>
<evidence type="ECO:0000313" key="2">
    <source>
        <dbReference type="EMBL" id="GFN91675.1"/>
    </source>
</evidence>
<sequence length="93" mass="10662">MEGFKATVGDERVEDVVGPSGIGTVNERGSRLIEWCQVNDFTITNTGYQNHPRRQWTWMGPSNRSGNKKKLYSHSETIRKRRQNIEITPGSRL</sequence>
<evidence type="ECO:0000313" key="3">
    <source>
        <dbReference type="Proteomes" id="UP000735302"/>
    </source>
</evidence>
<dbReference type="EMBL" id="BLXT01002155">
    <property type="protein sequence ID" value="GFN91675.1"/>
    <property type="molecule type" value="Genomic_DNA"/>
</dbReference>
<proteinExistence type="predicted"/>
<feature type="region of interest" description="Disordered" evidence="1">
    <location>
        <begin position="54"/>
        <end position="74"/>
    </location>
</feature>